<evidence type="ECO:0000256" key="1">
    <source>
        <dbReference type="SAM" id="Phobius"/>
    </source>
</evidence>
<accession>A0ABP0TFE2</accession>
<proteinExistence type="predicted"/>
<evidence type="ECO:0000313" key="2">
    <source>
        <dbReference type="EMBL" id="CAK9194612.1"/>
    </source>
</evidence>
<keyword evidence="3" id="KW-1185">Reference proteome</keyword>
<name>A0ABP0TFE2_9BRYO</name>
<evidence type="ECO:0000313" key="3">
    <source>
        <dbReference type="Proteomes" id="UP001497512"/>
    </source>
</evidence>
<reference evidence="2" key="1">
    <citation type="submission" date="2024-02" db="EMBL/GenBank/DDBJ databases">
        <authorList>
            <consortium name="ELIXIR-Norway"/>
            <consortium name="Elixir Norway"/>
        </authorList>
    </citation>
    <scope>NUCLEOTIDE SEQUENCE</scope>
</reference>
<keyword evidence="1" id="KW-0472">Membrane</keyword>
<dbReference type="Proteomes" id="UP001497512">
    <property type="component" value="Chromosome 10"/>
</dbReference>
<keyword evidence="1" id="KW-1133">Transmembrane helix</keyword>
<sequence>MKVVSQQEHQMSSGARQWLLTHATIAFVQPSTTDGWTDGRRPTGVVTSGFFVILFGVARLVPPPACCLRKLRFCVAPPVRLSVRPLAAAPACTAGVVLMLLFFLFFFQVVSLCSTGEID</sequence>
<feature type="transmembrane region" description="Helical" evidence="1">
    <location>
        <begin position="83"/>
        <end position="107"/>
    </location>
</feature>
<dbReference type="EMBL" id="OZ019902">
    <property type="protein sequence ID" value="CAK9194612.1"/>
    <property type="molecule type" value="Genomic_DNA"/>
</dbReference>
<protein>
    <submittedName>
        <fullName evidence="2">Uncharacterized protein</fullName>
    </submittedName>
</protein>
<organism evidence="2 3">
    <name type="scientific">Sphagnum troendelagicum</name>
    <dbReference type="NCBI Taxonomy" id="128251"/>
    <lineage>
        <taxon>Eukaryota</taxon>
        <taxon>Viridiplantae</taxon>
        <taxon>Streptophyta</taxon>
        <taxon>Embryophyta</taxon>
        <taxon>Bryophyta</taxon>
        <taxon>Sphagnophytina</taxon>
        <taxon>Sphagnopsida</taxon>
        <taxon>Sphagnales</taxon>
        <taxon>Sphagnaceae</taxon>
        <taxon>Sphagnum</taxon>
    </lineage>
</organism>
<keyword evidence="1" id="KW-0812">Transmembrane</keyword>
<gene>
    <name evidence="2" type="ORF">CSSPTR1EN2_LOCUS2613</name>
</gene>
<feature type="transmembrane region" description="Helical" evidence="1">
    <location>
        <begin position="44"/>
        <end position="62"/>
    </location>
</feature>